<proteinExistence type="predicted"/>
<keyword evidence="1" id="KW-1133">Transmembrane helix</keyword>
<gene>
    <name evidence="2" type="ORF">DL347_28825</name>
</gene>
<evidence type="ECO:0000313" key="2">
    <source>
        <dbReference type="EMBL" id="RDS87734.1"/>
    </source>
</evidence>
<dbReference type="Proteomes" id="UP000255541">
    <property type="component" value="Unassembled WGS sequence"/>
</dbReference>
<reference evidence="2 3" key="1">
    <citation type="submission" date="2018-07" db="EMBL/GenBank/DDBJ databases">
        <title>Draft Genome Sequence of Pseudomonas fluorescens AHK-1 associated with canker disease of kiwifruit.</title>
        <authorList>
            <person name="Wu Z."/>
        </authorList>
    </citation>
    <scope>NUCLEOTIDE SEQUENCE [LARGE SCALE GENOMIC DNA]</scope>
    <source>
        <strain evidence="2 3">AHK-1</strain>
    </source>
</reference>
<sequence>MSCSQLGAMKPAGSNHYGNMGGVMPINDMIWILVLVLLVVPVLLVLGGRILYRKQPRLSVGIGSAIFVILCWATALSVILYRIGAFD</sequence>
<name>A0A7Z6MRL9_PSEFL</name>
<protein>
    <recommendedName>
        <fullName evidence="4">Transmembrane protein</fullName>
    </recommendedName>
</protein>
<evidence type="ECO:0000313" key="3">
    <source>
        <dbReference type="Proteomes" id="UP000255541"/>
    </source>
</evidence>
<accession>A0A7Z6MRL9</accession>
<feature type="transmembrane region" description="Helical" evidence="1">
    <location>
        <begin position="58"/>
        <end position="81"/>
    </location>
</feature>
<evidence type="ECO:0008006" key="4">
    <source>
        <dbReference type="Google" id="ProtNLM"/>
    </source>
</evidence>
<comment type="caution">
    <text evidence="2">The sequence shown here is derived from an EMBL/GenBank/DDBJ whole genome shotgun (WGS) entry which is preliminary data.</text>
</comment>
<feature type="transmembrane region" description="Helical" evidence="1">
    <location>
        <begin position="29"/>
        <end position="46"/>
    </location>
</feature>
<organism evidence="2 3">
    <name type="scientific">Pseudomonas fluorescens</name>
    <dbReference type="NCBI Taxonomy" id="294"/>
    <lineage>
        <taxon>Bacteria</taxon>
        <taxon>Pseudomonadati</taxon>
        <taxon>Pseudomonadota</taxon>
        <taxon>Gammaproteobacteria</taxon>
        <taxon>Pseudomonadales</taxon>
        <taxon>Pseudomonadaceae</taxon>
        <taxon>Pseudomonas</taxon>
    </lineage>
</organism>
<dbReference type="AlphaFoldDB" id="A0A7Z6MRL9"/>
<evidence type="ECO:0000256" key="1">
    <source>
        <dbReference type="SAM" id="Phobius"/>
    </source>
</evidence>
<keyword evidence="1" id="KW-0812">Transmembrane</keyword>
<dbReference type="EMBL" id="QRBA01000022">
    <property type="protein sequence ID" value="RDS87734.1"/>
    <property type="molecule type" value="Genomic_DNA"/>
</dbReference>
<keyword evidence="1" id="KW-0472">Membrane</keyword>